<proteinExistence type="inferred from homology"/>
<evidence type="ECO:0000259" key="8">
    <source>
        <dbReference type="Pfam" id="PF02687"/>
    </source>
</evidence>
<evidence type="ECO:0000313" key="10">
    <source>
        <dbReference type="Proteomes" id="UP001429745"/>
    </source>
</evidence>
<comment type="caution">
    <text evidence="9">The sequence shown here is derived from an EMBL/GenBank/DDBJ whole genome shotgun (WGS) entry which is preliminary data.</text>
</comment>
<evidence type="ECO:0000256" key="2">
    <source>
        <dbReference type="ARBA" id="ARBA00022475"/>
    </source>
</evidence>
<gene>
    <name evidence="9" type="ORF">HF576_06500</name>
</gene>
<feature type="transmembrane region" description="Helical" evidence="7">
    <location>
        <begin position="454"/>
        <end position="477"/>
    </location>
</feature>
<keyword evidence="10" id="KW-1185">Reference proteome</keyword>
<feature type="transmembrane region" description="Helical" evidence="7">
    <location>
        <begin position="331"/>
        <end position="355"/>
    </location>
</feature>
<comment type="subcellular location">
    <subcellularLocation>
        <location evidence="1">Cell membrane</location>
        <topology evidence="1">Multi-pass membrane protein</topology>
    </subcellularLocation>
</comment>
<feature type="transmembrane region" description="Helical" evidence="7">
    <location>
        <begin position="414"/>
        <end position="433"/>
    </location>
</feature>
<dbReference type="EMBL" id="JABACI010000001">
    <property type="protein sequence ID" value="NLP83487.1"/>
    <property type="molecule type" value="Genomic_DNA"/>
</dbReference>
<feature type="transmembrane region" description="Helical" evidence="7">
    <location>
        <begin position="21"/>
        <end position="46"/>
    </location>
</feature>
<keyword evidence="2" id="KW-1003">Cell membrane</keyword>
<sequence length="904" mass="92134">MTRRVSTRALVAHHLRSRAGGGAIVAALVFVLALLATAAPIALGLLGDAALRDRLDGVPATERDVVSSSVGVPQISDVSDPLTTDGIWDSFLEALDGIRESAEEPLPELLGEAHAISRTSEHGLEETQTRELEVAFSPQYEGHVRVVDGRLPEPAPGFENLTQAEASAVRLEVVLSVATAAEMEWAVGDTRSMRTFSNTVEFLLTGTFEAVDASGDYWQHVPSVLEPSIFDDGNRPRVVTATAFAHPASLPYVYLFSTSQTTDTWYPLDTDRIEARSAAQTAAALNKLTAVSHTVASSAGGPAGILGVKFDADITGEIELALAQEASTAGVIAMLIAGPVGVAAAVLILGCRLILESRRPSLRLLSARGTSIAQLRGLLAIEGVFVGAIPAILGAAVAVVGGLLLFGAAPGPAALIPALLLALAPVSILAALAPSVAERQVRTDLGRRGSRLRLIVEGAVTVLALVALVLLFLRGYSAGADPLLAATPLLLALVACLLTLRLYPIPLRAVLGRARASAGLDAFLGSARALREPSIGLTPVLALVVGVSVAVSSGILLSALQTGITEASNAQVGADVRVSGAGFTREQLDQAAAVDGVDAAAGISGAEPETLDIGGVKRGTSVFVVDAADLAAAQGDGPGMLPPGVSLEPVESGPMPIVVSGSVADLIDGSDEVDLGGVAAEVVGVTRGPVPIGTRENWIAIDSSYAEEVLGRDPSDRTLLVSLAPGAPRDAVDSELRAILGAEVRIDTADEIAASIQSSPAVQGVRAALLAATAVAALLSALAIVMTLTLAAAPRARVLALLRTLGAPSRSATSLALWEIGPPAVAAVVAGTVFGALVPLVVLAAVDLRPFTGSSVAPAYQVDGGMLALTLGGFIALAVLLTAIALLVSRRIRAAGALRTVEEG</sequence>
<evidence type="ECO:0000256" key="7">
    <source>
        <dbReference type="SAM" id="Phobius"/>
    </source>
</evidence>
<protein>
    <submittedName>
        <fullName evidence="9">ABC transporter permease</fullName>
    </submittedName>
</protein>
<organism evidence="9 10">
    <name type="scientific">Microbacterium salsuginis</name>
    <dbReference type="NCBI Taxonomy" id="2722803"/>
    <lineage>
        <taxon>Bacteria</taxon>
        <taxon>Bacillati</taxon>
        <taxon>Actinomycetota</taxon>
        <taxon>Actinomycetes</taxon>
        <taxon>Micrococcales</taxon>
        <taxon>Microbacteriaceae</taxon>
        <taxon>Microbacterium</taxon>
    </lineage>
</organism>
<dbReference type="RefSeq" id="WP_168911891.1">
    <property type="nucleotide sequence ID" value="NZ_JABACI010000001.1"/>
</dbReference>
<dbReference type="InterPro" id="IPR050250">
    <property type="entry name" value="Macrolide_Exporter_MacB"/>
</dbReference>
<reference evidence="9 10" key="1">
    <citation type="submission" date="2020-04" db="EMBL/GenBank/DDBJ databases">
        <title>CFH 90308 Microbacterium sp.</title>
        <authorList>
            <person name="Nie G."/>
            <person name="Ming H."/>
            <person name="Xia T."/>
        </authorList>
    </citation>
    <scope>NUCLEOTIDE SEQUENCE [LARGE SCALE GENOMIC DNA]</scope>
    <source>
        <strain evidence="9 10">CFH 90308</strain>
    </source>
</reference>
<keyword evidence="4 7" id="KW-1133">Transmembrane helix</keyword>
<feature type="transmembrane region" description="Helical" evidence="7">
    <location>
        <begin position="375"/>
        <end position="408"/>
    </location>
</feature>
<feature type="domain" description="ABC3 transporter permease C-terminal" evidence="8">
    <location>
        <begin position="772"/>
        <end position="891"/>
    </location>
</feature>
<comment type="similarity">
    <text evidence="6">Belongs to the ABC-4 integral membrane protein family.</text>
</comment>
<evidence type="ECO:0000256" key="6">
    <source>
        <dbReference type="ARBA" id="ARBA00038076"/>
    </source>
</evidence>
<keyword evidence="3 7" id="KW-0812">Transmembrane</keyword>
<evidence type="ECO:0000256" key="4">
    <source>
        <dbReference type="ARBA" id="ARBA00022989"/>
    </source>
</evidence>
<feature type="transmembrane region" description="Helical" evidence="7">
    <location>
        <begin position="824"/>
        <end position="846"/>
    </location>
</feature>
<feature type="transmembrane region" description="Helical" evidence="7">
    <location>
        <begin position="866"/>
        <end position="889"/>
    </location>
</feature>
<dbReference type="Proteomes" id="UP001429745">
    <property type="component" value="Unassembled WGS sequence"/>
</dbReference>
<evidence type="ECO:0000256" key="3">
    <source>
        <dbReference type="ARBA" id="ARBA00022692"/>
    </source>
</evidence>
<evidence type="ECO:0000313" key="9">
    <source>
        <dbReference type="EMBL" id="NLP83487.1"/>
    </source>
</evidence>
<feature type="transmembrane region" description="Helical" evidence="7">
    <location>
        <begin position="767"/>
        <end position="793"/>
    </location>
</feature>
<accession>A0ABX1K923</accession>
<feature type="transmembrane region" description="Helical" evidence="7">
    <location>
        <begin position="483"/>
        <end position="503"/>
    </location>
</feature>
<name>A0ABX1K923_9MICO</name>
<dbReference type="PANTHER" id="PTHR30572">
    <property type="entry name" value="MEMBRANE COMPONENT OF TRANSPORTER-RELATED"/>
    <property type="match status" value="1"/>
</dbReference>
<evidence type="ECO:0000256" key="1">
    <source>
        <dbReference type="ARBA" id="ARBA00004651"/>
    </source>
</evidence>
<feature type="transmembrane region" description="Helical" evidence="7">
    <location>
        <begin position="540"/>
        <end position="560"/>
    </location>
</feature>
<dbReference type="PANTHER" id="PTHR30572:SF4">
    <property type="entry name" value="ABC TRANSPORTER PERMEASE YTRF"/>
    <property type="match status" value="1"/>
</dbReference>
<dbReference type="InterPro" id="IPR003838">
    <property type="entry name" value="ABC3_permease_C"/>
</dbReference>
<dbReference type="Pfam" id="PF02687">
    <property type="entry name" value="FtsX"/>
    <property type="match status" value="1"/>
</dbReference>
<evidence type="ECO:0000256" key="5">
    <source>
        <dbReference type="ARBA" id="ARBA00023136"/>
    </source>
</evidence>
<keyword evidence="5 7" id="KW-0472">Membrane</keyword>